<feature type="transmembrane region" description="Helical" evidence="1">
    <location>
        <begin position="97"/>
        <end position="113"/>
    </location>
</feature>
<dbReference type="Gene3D" id="1.20.120.1760">
    <property type="match status" value="1"/>
</dbReference>
<keyword evidence="2" id="KW-0808">Transferase</keyword>
<organism evidence="2 3">
    <name type="scientific">Sphingobacterium puteale</name>
    <dbReference type="NCBI Taxonomy" id="2420510"/>
    <lineage>
        <taxon>Bacteria</taxon>
        <taxon>Pseudomonadati</taxon>
        <taxon>Bacteroidota</taxon>
        <taxon>Sphingobacteriia</taxon>
        <taxon>Sphingobacteriales</taxon>
        <taxon>Sphingobacteriaceae</taxon>
        <taxon>Sphingobacterium</taxon>
    </lineage>
</organism>
<gene>
    <name evidence="2" type="ORF">D7322_24020</name>
</gene>
<evidence type="ECO:0000313" key="3">
    <source>
        <dbReference type="Proteomes" id="UP000282423"/>
    </source>
</evidence>
<dbReference type="Proteomes" id="UP000282423">
    <property type="component" value="Unassembled WGS sequence"/>
</dbReference>
<dbReference type="EMBL" id="RBWS01000023">
    <property type="protein sequence ID" value="RKO69047.1"/>
    <property type="molecule type" value="Genomic_DNA"/>
</dbReference>
<dbReference type="Pfam" id="PF01066">
    <property type="entry name" value="CDP-OH_P_transf"/>
    <property type="match status" value="1"/>
</dbReference>
<accession>A0A420VS07</accession>
<name>A0A420VS07_9SPHI</name>
<keyword evidence="1" id="KW-1133">Transmembrane helix</keyword>
<dbReference type="GO" id="GO:0016780">
    <property type="term" value="F:phosphotransferase activity, for other substituted phosphate groups"/>
    <property type="evidence" value="ECO:0007669"/>
    <property type="project" value="InterPro"/>
</dbReference>
<feature type="transmembrane region" description="Helical" evidence="1">
    <location>
        <begin position="149"/>
        <end position="172"/>
    </location>
</feature>
<dbReference type="OrthoDB" id="9785031at2"/>
<evidence type="ECO:0000313" key="2">
    <source>
        <dbReference type="EMBL" id="RKO69047.1"/>
    </source>
</evidence>
<feature type="transmembrane region" description="Helical" evidence="1">
    <location>
        <begin position="7"/>
        <end position="27"/>
    </location>
</feature>
<dbReference type="InterPro" id="IPR000462">
    <property type="entry name" value="CDP-OH_P_trans"/>
</dbReference>
<keyword evidence="1" id="KW-0812">Transmembrane</keyword>
<feature type="transmembrane region" description="Helical" evidence="1">
    <location>
        <begin position="33"/>
        <end position="53"/>
    </location>
</feature>
<proteinExistence type="predicted"/>
<comment type="caution">
    <text evidence="2">The sequence shown here is derived from an EMBL/GenBank/DDBJ whole genome shotgun (WGS) entry which is preliminary data.</text>
</comment>
<keyword evidence="1" id="KW-0472">Membrane</keyword>
<protein>
    <submittedName>
        <fullName evidence="2">CDP-alcohol phosphatidyltransferase family protein</fullName>
    </submittedName>
</protein>
<evidence type="ECO:0000256" key="1">
    <source>
        <dbReference type="SAM" id="Phobius"/>
    </source>
</evidence>
<feature type="transmembrane region" description="Helical" evidence="1">
    <location>
        <begin position="73"/>
        <end position="91"/>
    </location>
</feature>
<sequence>MLKKQIPFALILLRLFLGLLLLAFYWFKIDYFKYYAITFLVIGLLSDIFDGIIARKLNISTPSLRRWDSSVDLIFFSCITLGTYLSCPLFFRNNATLIFVLLGLEALTYVVSFTKFKKEIATHSIGAKLWTLFLFTLLIELLLHCQSTFLFQVTIWLGVITRLEIIAIILILKNWSNDIPTVYHAIQLRKGKTIRKNKLFNG</sequence>
<reference evidence="2 3" key="1">
    <citation type="submission" date="2018-10" db="EMBL/GenBank/DDBJ databases">
        <title>Sphingobacterium sp. M05W1-28.</title>
        <authorList>
            <person name="Cai H."/>
        </authorList>
    </citation>
    <scope>NUCLEOTIDE SEQUENCE [LARGE SCALE GENOMIC DNA]</scope>
    <source>
        <strain evidence="2 3">M05W1-28</strain>
    </source>
</reference>
<keyword evidence="3" id="KW-1185">Reference proteome</keyword>
<feature type="transmembrane region" description="Helical" evidence="1">
    <location>
        <begin position="125"/>
        <end position="143"/>
    </location>
</feature>
<dbReference type="InterPro" id="IPR043130">
    <property type="entry name" value="CDP-OH_PTrfase_TM_dom"/>
</dbReference>
<dbReference type="AlphaFoldDB" id="A0A420VS07"/>
<dbReference type="GO" id="GO:0008654">
    <property type="term" value="P:phospholipid biosynthetic process"/>
    <property type="evidence" value="ECO:0007669"/>
    <property type="project" value="InterPro"/>
</dbReference>
<dbReference type="GO" id="GO:0016020">
    <property type="term" value="C:membrane"/>
    <property type="evidence" value="ECO:0007669"/>
    <property type="project" value="InterPro"/>
</dbReference>